<dbReference type="Pfam" id="PF13193">
    <property type="entry name" value="AMP-binding_C"/>
    <property type="match status" value="1"/>
</dbReference>
<reference evidence="3 4" key="1">
    <citation type="journal article" date="2020" name="Genome Biol. Evol.">
        <title>Comparative genomics of Sclerotiniaceae.</title>
        <authorList>
            <person name="Valero Jimenez C.A."/>
            <person name="Steentjes M."/>
            <person name="Scholten O.E."/>
            <person name="Van Kan J.A.L."/>
        </authorList>
    </citation>
    <scope>NUCLEOTIDE SEQUENCE [LARGE SCALE GENOMIC DNA]</scope>
    <source>
        <strain evidence="3 4">B1</strain>
    </source>
</reference>
<evidence type="ECO:0000313" key="4">
    <source>
        <dbReference type="Proteomes" id="UP000783213"/>
    </source>
</evidence>
<dbReference type="EMBL" id="RCSX01000027">
    <property type="protein sequence ID" value="KAF7919454.1"/>
    <property type="molecule type" value="Genomic_DNA"/>
</dbReference>
<dbReference type="Gene3D" id="3.40.50.12780">
    <property type="entry name" value="N-terminal domain of ligase-like"/>
    <property type="match status" value="1"/>
</dbReference>
<dbReference type="Gene3D" id="3.40.50.980">
    <property type="match status" value="1"/>
</dbReference>
<accession>A0ABQ7IBU3</accession>
<proteinExistence type="predicted"/>
<sequence length="560" mass="61966">MVFLAEKTVGIPTKDLLSWTFDNVPYDQDAVIYIDAADPSRSISASQARIIIRQLVTGFHAAGLKKGDCVCLHSFNDIYYSMIFLGIIAAGGVFTGTNPSYTSHELTHHIKTSRAKFLIAEPEILTNVLIAAKECKIHSSNIWIFDVLGQTIPDSFKSFRDLMKHGEEDWVRFDNEDTSRKTTAASVLAYEQAPRPYTIRRILALPMFHVACVPVAHTTALKGGHVSVINEIMVVPPIAIAIIMSGIAGDKLRSIKHAGVGAAPMGKESQEKLKQLCAPGATLTQAFGMTETTCICAQFWFWEDDTTGSVGRMLPNIDAKIIDDDGNDITAYEVRGELCVRGPTIIAGYFENETANRLSFDSDNFFKTGDIVYCDSKTKTWYIVDRKKELIKVRGFQVAPPEIESVLLSHPLIVDAAVIGVKGSDADGEMPRAYVVQRPGEESKDLEEKDVKEWCGERLARYKELTGGVNVKRIMSLKEGVKNLVQGTADWNKDAIDNLGDNFIKGHSWTAVFEGHSSARDEDAQKMLSASLAMFIFSQIILKHDGTTKILEEMIRLTEM</sequence>
<feature type="domain" description="AMP-dependent synthetase/ligase" evidence="1">
    <location>
        <begin position="27"/>
        <end position="139"/>
    </location>
</feature>
<dbReference type="PANTHER" id="PTHR24096">
    <property type="entry name" value="LONG-CHAIN-FATTY-ACID--COA LIGASE"/>
    <property type="match status" value="1"/>
</dbReference>
<dbReference type="GeneID" id="62236065"/>
<evidence type="ECO:0000313" key="3">
    <source>
        <dbReference type="EMBL" id="KAF7919454.1"/>
    </source>
</evidence>
<name>A0ABQ7IBU3_9HELO</name>
<feature type="domain" description="AMP-binding enzyme C-terminal" evidence="2">
    <location>
        <begin position="402"/>
        <end position="464"/>
    </location>
</feature>
<dbReference type="Pfam" id="PF00501">
    <property type="entry name" value="AMP-binding"/>
    <property type="match status" value="2"/>
</dbReference>
<comment type="caution">
    <text evidence="3">The sequence shown here is derived from an EMBL/GenBank/DDBJ whole genome shotgun (WGS) entry which is preliminary data.</text>
</comment>
<dbReference type="InterPro" id="IPR025110">
    <property type="entry name" value="AMP-bd_C"/>
</dbReference>
<dbReference type="Proteomes" id="UP000783213">
    <property type="component" value="Unassembled WGS sequence"/>
</dbReference>
<organism evidence="3 4">
    <name type="scientific">Botrytis deweyae</name>
    <dbReference type="NCBI Taxonomy" id="2478750"/>
    <lineage>
        <taxon>Eukaryota</taxon>
        <taxon>Fungi</taxon>
        <taxon>Dikarya</taxon>
        <taxon>Ascomycota</taxon>
        <taxon>Pezizomycotina</taxon>
        <taxon>Leotiomycetes</taxon>
        <taxon>Helotiales</taxon>
        <taxon>Sclerotiniaceae</taxon>
        <taxon>Botrytis</taxon>
    </lineage>
</organism>
<dbReference type="InterPro" id="IPR045851">
    <property type="entry name" value="AMP-bd_C_sf"/>
</dbReference>
<gene>
    <name evidence="3" type="ORF">EAE98_009294</name>
</gene>
<dbReference type="PANTHER" id="PTHR24096:SF265">
    <property type="entry name" value="ENZYME, PUTATIVE (AFU_ORTHOLOGUE AFUA_5G14270)-RELATED"/>
    <property type="match status" value="1"/>
</dbReference>
<dbReference type="RefSeq" id="XP_038806682.1">
    <property type="nucleotide sequence ID" value="XM_038956915.1"/>
</dbReference>
<evidence type="ECO:0000259" key="1">
    <source>
        <dbReference type="Pfam" id="PF00501"/>
    </source>
</evidence>
<feature type="domain" description="AMP-dependent synthetase/ligase" evidence="1">
    <location>
        <begin position="232"/>
        <end position="350"/>
    </location>
</feature>
<protein>
    <recommendedName>
        <fullName evidence="5">AMP-dependent synthetase/ligase domain-containing protein</fullName>
    </recommendedName>
</protein>
<keyword evidence="4" id="KW-1185">Reference proteome</keyword>
<dbReference type="InterPro" id="IPR042099">
    <property type="entry name" value="ANL_N_sf"/>
</dbReference>
<dbReference type="InterPro" id="IPR000873">
    <property type="entry name" value="AMP-dep_synth/lig_dom"/>
</dbReference>
<evidence type="ECO:0008006" key="5">
    <source>
        <dbReference type="Google" id="ProtNLM"/>
    </source>
</evidence>
<evidence type="ECO:0000259" key="2">
    <source>
        <dbReference type="Pfam" id="PF13193"/>
    </source>
</evidence>
<dbReference type="Gene3D" id="3.30.300.30">
    <property type="match status" value="1"/>
</dbReference>
<dbReference type="SUPFAM" id="SSF56801">
    <property type="entry name" value="Acetyl-CoA synthetase-like"/>
    <property type="match status" value="1"/>
</dbReference>